<keyword evidence="2" id="KW-1185">Reference proteome</keyword>
<dbReference type="AlphaFoldDB" id="A0A195FTJ3"/>
<evidence type="ECO:0000313" key="2">
    <source>
        <dbReference type="Proteomes" id="UP000078541"/>
    </source>
</evidence>
<protein>
    <submittedName>
        <fullName evidence="1">Uncharacterized protein</fullName>
    </submittedName>
</protein>
<sequence length="130" mass="14424">MRRTEIVTARWGEMAYANSSSKSAYVQPSIPQCSCVSSHVLKHKMYLIELILILSKNNNVHVIVVLPEDSNSGNDRGRATRGAVVSFIRNFEIVSNLSQLSPLSVRKQRYSLHGPGPTNPAISRLVDVTF</sequence>
<gene>
    <name evidence="1" type="ORF">ALC56_02008</name>
</gene>
<accession>A0A195FTJ3</accession>
<dbReference type="Proteomes" id="UP000078541">
    <property type="component" value="Unassembled WGS sequence"/>
</dbReference>
<name>A0A195FTJ3_9HYME</name>
<reference evidence="1 2" key="1">
    <citation type="submission" date="2016-03" db="EMBL/GenBank/DDBJ databases">
        <title>Trachymyrmex septentrionalis WGS genome.</title>
        <authorList>
            <person name="Nygaard S."/>
            <person name="Hu H."/>
            <person name="Boomsma J."/>
            <person name="Zhang G."/>
        </authorList>
    </citation>
    <scope>NUCLEOTIDE SEQUENCE [LARGE SCALE GENOMIC DNA]</scope>
    <source>
        <strain evidence="1">Tsep2-gDNA-1</strain>
        <tissue evidence="1">Whole body</tissue>
    </source>
</reference>
<dbReference type="EMBL" id="KQ981276">
    <property type="protein sequence ID" value="KYN43746.1"/>
    <property type="molecule type" value="Genomic_DNA"/>
</dbReference>
<organism evidence="1 2">
    <name type="scientific">Trachymyrmex septentrionalis</name>
    <dbReference type="NCBI Taxonomy" id="34720"/>
    <lineage>
        <taxon>Eukaryota</taxon>
        <taxon>Metazoa</taxon>
        <taxon>Ecdysozoa</taxon>
        <taxon>Arthropoda</taxon>
        <taxon>Hexapoda</taxon>
        <taxon>Insecta</taxon>
        <taxon>Pterygota</taxon>
        <taxon>Neoptera</taxon>
        <taxon>Endopterygota</taxon>
        <taxon>Hymenoptera</taxon>
        <taxon>Apocrita</taxon>
        <taxon>Aculeata</taxon>
        <taxon>Formicoidea</taxon>
        <taxon>Formicidae</taxon>
        <taxon>Myrmicinae</taxon>
        <taxon>Trachymyrmex</taxon>
    </lineage>
</organism>
<proteinExistence type="predicted"/>
<evidence type="ECO:0000313" key="1">
    <source>
        <dbReference type="EMBL" id="KYN43746.1"/>
    </source>
</evidence>